<keyword evidence="1" id="KW-0812">Transmembrane</keyword>
<keyword evidence="1" id="KW-1133">Transmembrane helix</keyword>
<keyword evidence="3" id="KW-1185">Reference proteome</keyword>
<dbReference type="EMBL" id="CAJJDO010000109">
    <property type="protein sequence ID" value="CAD8195268.1"/>
    <property type="molecule type" value="Genomic_DNA"/>
</dbReference>
<evidence type="ECO:0000313" key="2">
    <source>
        <dbReference type="EMBL" id="CAD8195268.1"/>
    </source>
</evidence>
<organism evidence="2 3">
    <name type="scientific">Paramecium pentaurelia</name>
    <dbReference type="NCBI Taxonomy" id="43138"/>
    <lineage>
        <taxon>Eukaryota</taxon>
        <taxon>Sar</taxon>
        <taxon>Alveolata</taxon>
        <taxon>Ciliophora</taxon>
        <taxon>Intramacronucleata</taxon>
        <taxon>Oligohymenophorea</taxon>
        <taxon>Peniculida</taxon>
        <taxon>Parameciidae</taxon>
        <taxon>Paramecium</taxon>
    </lineage>
</organism>
<reference evidence="2" key="1">
    <citation type="submission" date="2021-01" db="EMBL/GenBank/DDBJ databases">
        <authorList>
            <consortium name="Genoscope - CEA"/>
            <person name="William W."/>
        </authorList>
    </citation>
    <scope>NUCLEOTIDE SEQUENCE</scope>
</reference>
<protein>
    <recommendedName>
        <fullName evidence="4">Transmembrane protein</fullName>
    </recommendedName>
</protein>
<comment type="caution">
    <text evidence="2">The sequence shown here is derived from an EMBL/GenBank/DDBJ whole genome shotgun (WGS) entry which is preliminary data.</text>
</comment>
<evidence type="ECO:0008006" key="4">
    <source>
        <dbReference type="Google" id="ProtNLM"/>
    </source>
</evidence>
<gene>
    <name evidence="2" type="ORF">PPENT_87.1.T1090025</name>
</gene>
<dbReference type="AlphaFoldDB" id="A0A8S1WZ37"/>
<dbReference type="Proteomes" id="UP000689195">
    <property type="component" value="Unassembled WGS sequence"/>
</dbReference>
<keyword evidence="1" id="KW-0472">Membrane</keyword>
<sequence>MNIFCLLFFYENFSKNTLLQLFFQIQIQGGINNFLLFTIFILIFKRGQQPLPQQQQTLTVQKNQAGKFNPVKFVKPKFTKEEFWKLKMLSYLFDKDNQVLNHFNQLIQRLQLNHQDLKPKILQCIKLQEIWIQLELFKQILLNFQINQSKNW</sequence>
<proteinExistence type="predicted"/>
<name>A0A8S1WZ37_9CILI</name>
<feature type="transmembrane region" description="Helical" evidence="1">
    <location>
        <begin position="21"/>
        <end position="44"/>
    </location>
</feature>
<accession>A0A8S1WZ37</accession>
<evidence type="ECO:0000313" key="3">
    <source>
        <dbReference type="Proteomes" id="UP000689195"/>
    </source>
</evidence>
<evidence type="ECO:0000256" key="1">
    <source>
        <dbReference type="SAM" id="Phobius"/>
    </source>
</evidence>